<sequence length="63" mass="7271">MDSVNPLNVRKPLEDDYKQFFQLDDQPSEADKQLKTLVKGLIAVNNTKYCSEILNQLLFLLQS</sequence>
<proteinExistence type="predicted"/>
<accession>A0A1D1UXG8</accession>
<comment type="caution">
    <text evidence="1">The sequence shown here is derived from an EMBL/GenBank/DDBJ whole genome shotgun (WGS) entry which is preliminary data.</text>
</comment>
<protein>
    <submittedName>
        <fullName evidence="1">Uncharacterized protein</fullName>
    </submittedName>
</protein>
<dbReference type="AlphaFoldDB" id="A0A1D1UXG8"/>
<evidence type="ECO:0000313" key="1">
    <source>
        <dbReference type="EMBL" id="GAU91133.1"/>
    </source>
</evidence>
<keyword evidence="2" id="KW-1185">Reference proteome</keyword>
<reference evidence="1 2" key="1">
    <citation type="journal article" date="2016" name="Nat. Commun.">
        <title>Extremotolerant tardigrade genome and improved radiotolerance of human cultured cells by tardigrade-unique protein.</title>
        <authorList>
            <person name="Hashimoto T."/>
            <person name="Horikawa D.D."/>
            <person name="Saito Y."/>
            <person name="Kuwahara H."/>
            <person name="Kozuka-Hata H."/>
            <person name="Shin-I T."/>
            <person name="Minakuchi Y."/>
            <person name="Ohishi K."/>
            <person name="Motoyama A."/>
            <person name="Aizu T."/>
            <person name="Enomoto A."/>
            <person name="Kondo K."/>
            <person name="Tanaka S."/>
            <person name="Hara Y."/>
            <person name="Koshikawa S."/>
            <person name="Sagara H."/>
            <person name="Miura T."/>
            <person name="Yokobori S."/>
            <person name="Miyagawa K."/>
            <person name="Suzuki Y."/>
            <person name="Kubo T."/>
            <person name="Oyama M."/>
            <person name="Kohara Y."/>
            <person name="Fujiyama A."/>
            <person name="Arakawa K."/>
            <person name="Katayama T."/>
            <person name="Toyoda A."/>
            <person name="Kunieda T."/>
        </authorList>
    </citation>
    <scope>NUCLEOTIDE SEQUENCE [LARGE SCALE GENOMIC DNA]</scope>
    <source>
        <strain evidence="1 2">YOKOZUNA-1</strain>
    </source>
</reference>
<dbReference type="Proteomes" id="UP000186922">
    <property type="component" value="Unassembled WGS sequence"/>
</dbReference>
<gene>
    <name evidence="1" type="primary">RvY_03448-1</name>
    <name evidence="1" type="synonym">RvY_03448.1</name>
    <name evidence="1" type="ORF">RvY_03448</name>
</gene>
<evidence type="ECO:0000313" key="2">
    <source>
        <dbReference type="Proteomes" id="UP000186922"/>
    </source>
</evidence>
<dbReference type="EMBL" id="BDGG01000002">
    <property type="protein sequence ID" value="GAU91133.1"/>
    <property type="molecule type" value="Genomic_DNA"/>
</dbReference>
<organism evidence="1 2">
    <name type="scientific">Ramazzottius varieornatus</name>
    <name type="common">Water bear</name>
    <name type="synonym">Tardigrade</name>
    <dbReference type="NCBI Taxonomy" id="947166"/>
    <lineage>
        <taxon>Eukaryota</taxon>
        <taxon>Metazoa</taxon>
        <taxon>Ecdysozoa</taxon>
        <taxon>Tardigrada</taxon>
        <taxon>Eutardigrada</taxon>
        <taxon>Parachela</taxon>
        <taxon>Hypsibioidea</taxon>
        <taxon>Ramazzottiidae</taxon>
        <taxon>Ramazzottius</taxon>
    </lineage>
</organism>
<name>A0A1D1UXG8_RAMVA</name>